<dbReference type="AlphaFoldDB" id="A0A8T1Q7C7"/>
<dbReference type="SMART" id="SM00343">
    <property type="entry name" value="ZnF_C2HC"/>
    <property type="match status" value="2"/>
</dbReference>
<keyword evidence="1" id="KW-0862">Zinc</keyword>
<sequence length="544" mass="63039">MANIAVSFGEGQSSSRPPLFCGNNYSFWKVRMRIFLQTQGREIWKCIVNGPYIPTKVVDGVKVKKEEEEFDREDDRLYTLNLTAMNLLYNALNGNEFNRIMNCATAKEIWDNLEVTYEGTSQVKESKIYILTHEYEMFKMNDDESISSMHTRFTNIINSLTALGKIYSKVEIVRKILNSLPKRWESKVTAILEASDLKKLEVNELIGSLITHEYTLKRGEGEGKPKKSLALKVVPHESESDEDEENDDKDEEVAMITRRIQRFLKKNRTPPRKSFKKFSKKDSGKNDTLICYKCNKPGHIKPDCPLLKKDRNKGKKAMKATWDDDSSSSDSEASNEESANLCLMAKDDIEVTNLDNIENPSYEELQNVLEEIYEEFEKLGIKYTALKKKTSSLTNEIEILRKESIILKDENLELNKKKTNLENIVENFTNGKRNFEKLLGSQRCVFDKAGLGYIPKQKYKPYKKFFDNHSTSKTNIQNSFHKNNFVKKGYYYNHSNFSYMSHAICNFCNRNGHNYHTCPIRRNYTITIRAIWVPKNLVSSNTNK</sequence>
<name>A0A8T1Q7C7_CARIL</name>
<dbReference type="GO" id="GO:0003676">
    <property type="term" value="F:nucleic acid binding"/>
    <property type="evidence" value="ECO:0007669"/>
    <property type="project" value="InterPro"/>
</dbReference>
<feature type="compositionally biased region" description="Low complexity" evidence="3">
    <location>
        <begin position="328"/>
        <end position="337"/>
    </location>
</feature>
<reference evidence="5" key="1">
    <citation type="submission" date="2020-12" db="EMBL/GenBank/DDBJ databases">
        <title>WGS assembly of Carya illinoinensis cv. Pawnee.</title>
        <authorList>
            <person name="Platts A."/>
            <person name="Shu S."/>
            <person name="Wright S."/>
            <person name="Barry K."/>
            <person name="Edger P."/>
            <person name="Pires J.C."/>
            <person name="Schmutz J."/>
        </authorList>
    </citation>
    <scope>NUCLEOTIDE SEQUENCE</scope>
    <source>
        <tissue evidence="5">Leaf</tissue>
    </source>
</reference>
<dbReference type="Pfam" id="PF14223">
    <property type="entry name" value="Retrotran_gag_2"/>
    <property type="match status" value="1"/>
</dbReference>
<proteinExistence type="predicted"/>
<gene>
    <name evidence="5" type="ORF">CIPAW_06G034700</name>
</gene>
<protein>
    <recommendedName>
        <fullName evidence="4">CCHC-type domain-containing protein</fullName>
    </recommendedName>
</protein>
<dbReference type="Pfam" id="PF00098">
    <property type="entry name" value="zf-CCHC"/>
    <property type="match status" value="1"/>
</dbReference>
<dbReference type="PROSITE" id="PS50158">
    <property type="entry name" value="ZF_CCHC"/>
    <property type="match status" value="1"/>
</dbReference>
<evidence type="ECO:0000256" key="3">
    <source>
        <dbReference type="SAM" id="MobiDB-lite"/>
    </source>
</evidence>
<evidence type="ECO:0000313" key="6">
    <source>
        <dbReference type="Proteomes" id="UP000811609"/>
    </source>
</evidence>
<feature type="coiled-coil region" evidence="2">
    <location>
        <begin position="362"/>
        <end position="427"/>
    </location>
</feature>
<keyword evidence="6" id="KW-1185">Reference proteome</keyword>
<keyword evidence="1" id="KW-0863">Zinc-finger</keyword>
<dbReference type="PANTHER" id="PTHR34676:SF8">
    <property type="entry name" value="TRANSMEMBRANE PROTEIN"/>
    <property type="match status" value="1"/>
</dbReference>
<accession>A0A8T1Q7C7</accession>
<feature type="region of interest" description="Disordered" evidence="3">
    <location>
        <begin position="315"/>
        <end position="337"/>
    </location>
</feature>
<evidence type="ECO:0000256" key="1">
    <source>
        <dbReference type="PROSITE-ProRule" id="PRU00047"/>
    </source>
</evidence>
<feature type="compositionally biased region" description="Acidic residues" evidence="3">
    <location>
        <begin position="239"/>
        <end position="251"/>
    </location>
</feature>
<dbReference type="PANTHER" id="PTHR34676">
    <property type="entry name" value="DUF4219 DOMAIN-CONTAINING PROTEIN-RELATED"/>
    <property type="match status" value="1"/>
</dbReference>
<keyword evidence="2" id="KW-0175">Coiled coil</keyword>
<keyword evidence="1" id="KW-0479">Metal-binding</keyword>
<dbReference type="InterPro" id="IPR001878">
    <property type="entry name" value="Znf_CCHC"/>
</dbReference>
<feature type="region of interest" description="Disordered" evidence="3">
    <location>
        <begin position="221"/>
        <end position="251"/>
    </location>
</feature>
<feature type="domain" description="CCHC-type" evidence="4">
    <location>
        <begin position="291"/>
        <end position="305"/>
    </location>
</feature>
<comment type="caution">
    <text evidence="5">The sequence shown here is derived from an EMBL/GenBank/DDBJ whole genome shotgun (WGS) entry which is preliminary data.</text>
</comment>
<dbReference type="EMBL" id="CM031814">
    <property type="protein sequence ID" value="KAG6650323.1"/>
    <property type="molecule type" value="Genomic_DNA"/>
</dbReference>
<evidence type="ECO:0000259" key="4">
    <source>
        <dbReference type="PROSITE" id="PS50158"/>
    </source>
</evidence>
<dbReference type="GO" id="GO:0008270">
    <property type="term" value="F:zinc ion binding"/>
    <property type="evidence" value="ECO:0007669"/>
    <property type="project" value="UniProtKB-KW"/>
</dbReference>
<dbReference type="Proteomes" id="UP000811609">
    <property type="component" value="Chromosome 6"/>
</dbReference>
<evidence type="ECO:0000256" key="2">
    <source>
        <dbReference type="SAM" id="Coils"/>
    </source>
</evidence>
<organism evidence="5 6">
    <name type="scientific">Carya illinoinensis</name>
    <name type="common">Pecan</name>
    <dbReference type="NCBI Taxonomy" id="32201"/>
    <lineage>
        <taxon>Eukaryota</taxon>
        <taxon>Viridiplantae</taxon>
        <taxon>Streptophyta</taxon>
        <taxon>Embryophyta</taxon>
        <taxon>Tracheophyta</taxon>
        <taxon>Spermatophyta</taxon>
        <taxon>Magnoliopsida</taxon>
        <taxon>eudicotyledons</taxon>
        <taxon>Gunneridae</taxon>
        <taxon>Pentapetalae</taxon>
        <taxon>rosids</taxon>
        <taxon>fabids</taxon>
        <taxon>Fagales</taxon>
        <taxon>Juglandaceae</taxon>
        <taxon>Carya</taxon>
    </lineage>
</organism>
<evidence type="ECO:0000313" key="5">
    <source>
        <dbReference type="EMBL" id="KAG6650323.1"/>
    </source>
</evidence>